<sequence>MATDHFTIAGTLDRAAAEPFEVGTVQWIRRPGEGGRDDLSAGYWFISPDETPGPLEVTGHADETVHILEGRVRIEPRNGDALELRAGDSASINKGVTATWTVLEPTVEFFVYS</sequence>
<dbReference type="Proteomes" id="UP000275048">
    <property type="component" value="Unassembled WGS sequence"/>
</dbReference>
<dbReference type="OrthoDB" id="4945037at2"/>
<dbReference type="AlphaFoldDB" id="A0A3M8AHL6"/>
<dbReference type="RefSeq" id="WP_122936595.1">
    <property type="nucleotide sequence ID" value="NZ_JBHSNT010000060.1"/>
</dbReference>
<gene>
    <name evidence="2" type="ORF">EDM22_08295</name>
</gene>
<dbReference type="InterPro" id="IPR008579">
    <property type="entry name" value="UGlyAH_Cupin_dom"/>
</dbReference>
<keyword evidence="3" id="KW-1185">Reference proteome</keyword>
<protein>
    <submittedName>
        <fullName evidence="2">DUF861 domain-containing protein</fullName>
    </submittedName>
</protein>
<evidence type="ECO:0000313" key="2">
    <source>
        <dbReference type="EMBL" id="RNB50087.1"/>
    </source>
</evidence>
<name>A0A3M8AHL6_9MICO</name>
<proteinExistence type="predicted"/>
<dbReference type="EMBL" id="RHHB01000011">
    <property type="protein sequence ID" value="RNB50087.1"/>
    <property type="molecule type" value="Genomic_DNA"/>
</dbReference>
<dbReference type="InterPro" id="IPR011051">
    <property type="entry name" value="RmlC_Cupin_sf"/>
</dbReference>
<comment type="caution">
    <text evidence="2">The sequence shown here is derived from an EMBL/GenBank/DDBJ whole genome shotgun (WGS) entry which is preliminary data.</text>
</comment>
<accession>A0A3M8AHL6</accession>
<organism evidence="2 3">
    <name type="scientific">Agromyces tardus</name>
    <dbReference type="NCBI Taxonomy" id="2583849"/>
    <lineage>
        <taxon>Bacteria</taxon>
        <taxon>Bacillati</taxon>
        <taxon>Actinomycetota</taxon>
        <taxon>Actinomycetes</taxon>
        <taxon>Micrococcales</taxon>
        <taxon>Microbacteriaceae</taxon>
        <taxon>Agromyces</taxon>
    </lineage>
</organism>
<dbReference type="InterPro" id="IPR014710">
    <property type="entry name" value="RmlC-like_jellyroll"/>
</dbReference>
<dbReference type="Gene3D" id="2.60.120.10">
    <property type="entry name" value="Jelly Rolls"/>
    <property type="match status" value="1"/>
</dbReference>
<evidence type="ECO:0000313" key="3">
    <source>
        <dbReference type="Proteomes" id="UP000275048"/>
    </source>
</evidence>
<evidence type="ECO:0000259" key="1">
    <source>
        <dbReference type="Pfam" id="PF05899"/>
    </source>
</evidence>
<feature type="domain" description="(S)-ureidoglycine aminohydrolase cupin" evidence="1">
    <location>
        <begin position="50"/>
        <end position="107"/>
    </location>
</feature>
<dbReference type="Pfam" id="PF05899">
    <property type="entry name" value="Cupin_3"/>
    <property type="match status" value="1"/>
</dbReference>
<reference evidence="2 3" key="1">
    <citation type="submission" date="2018-10" db="EMBL/GenBank/DDBJ databases">
        <title>Isolation, diversity and antibacterial activity of antinobacteria from the wheat rhizosphere soil.</title>
        <authorList>
            <person name="Sun T."/>
        </authorList>
    </citation>
    <scope>NUCLEOTIDE SEQUENCE [LARGE SCALE GENOMIC DNA]</scope>
    <source>
        <strain evidence="2 3">SJ-23</strain>
    </source>
</reference>
<dbReference type="SUPFAM" id="SSF51182">
    <property type="entry name" value="RmlC-like cupins"/>
    <property type="match status" value="1"/>
</dbReference>